<evidence type="ECO:0000256" key="2">
    <source>
        <dbReference type="ARBA" id="ARBA00022475"/>
    </source>
</evidence>
<evidence type="ECO:0000313" key="10">
    <source>
        <dbReference type="Proteomes" id="UP000018877"/>
    </source>
</evidence>
<dbReference type="GO" id="GO:0005524">
    <property type="term" value="F:ATP binding"/>
    <property type="evidence" value="ECO:0007669"/>
    <property type="project" value="UniProtKB-KW"/>
</dbReference>
<dbReference type="InterPro" id="IPR008995">
    <property type="entry name" value="Mo/tungstate-bd_C_term_dom"/>
</dbReference>
<dbReference type="InterPro" id="IPR027417">
    <property type="entry name" value="P-loop_NTPase"/>
</dbReference>
<dbReference type="InterPro" id="IPR017871">
    <property type="entry name" value="ABC_transporter-like_CS"/>
</dbReference>
<keyword evidence="6 7" id="KW-0472">Membrane</keyword>
<comment type="subunit">
    <text evidence="7">The complex is composed of two ATP-binding proteins (PotA), two transmembrane proteins (PotB and PotC) and a solute-binding protein (PotD).</text>
</comment>
<dbReference type="InterPro" id="IPR005893">
    <property type="entry name" value="PotA-like"/>
</dbReference>
<dbReference type="SMART" id="SM00382">
    <property type="entry name" value="AAA"/>
    <property type="match status" value="1"/>
</dbReference>
<proteinExistence type="inferred from homology"/>
<dbReference type="GO" id="GO:0016887">
    <property type="term" value="F:ATP hydrolysis activity"/>
    <property type="evidence" value="ECO:0007669"/>
    <property type="project" value="InterPro"/>
</dbReference>
<dbReference type="EMBL" id="ALAN01000026">
    <property type="protein sequence ID" value="ETI70153.1"/>
    <property type="molecule type" value="Genomic_DNA"/>
</dbReference>
<accession>A0AB94IT60</accession>
<feature type="domain" description="ABC transporter" evidence="8">
    <location>
        <begin position="6"/>
        <end position="236"/>
    </location>
</feature>
<protein>
    <recommendedName>
        <fullName evidence="7">Spermidine/putrescine import ATP-binding protein PotA</fullName>
        <ecNumber evidence="7">7.6.2.11</ecNumber>
    </recommendedName>
</protein>
<dbReference type="SUPFAM" id="SSF50331">
    <property type="entry name" value="MOP-like"/>
    <property type="match status" value="1"/>
</dbReference>
<comment type="function">
    <text evidence="7">Part of the ABC transporter complex PotABCD involved in spermidine/putrescine import. Responsible for energy coupling to the transport system.</text>
</comment>
<dbReference type="GO" id="GO:0015417">
    <property type="term" value="F:ABC-type polyamine transporter activity"/>
    <property type="evidence" value="ECO:0007669"/>
    <property type="project" value="UniProtKB-EC"/>
</dbReference>
<evidence type="ECO:0000256" key="5">
    <source>
        <dbReference type="ARBA" id="ARBA00022967"/>
    </source>
</evidence>
<evidence type="ECO:0000256" key="3">
    <source>
        <dbReference type="ARBA" id="ARBA00022741"/>
    </source>
</evidence>
<dbReference type="Gene3D" id="3.40.50.300">
    <property type="entry name" value="P-loop containing nucleotide triphosphate hydrolases"/>
    <property type="match status" value="1"/>
</dbReference>
<dbReference type="FunFam" id="3.40.50.300:FF:000042">
    <property type="entry name" value="Maltose/maltodextrin ABC transporter, ATP-binding protein"/>
    <property type="match status" value="1"/>
</dbReference>
<dbReference type="PROSITE" id="PS50893">
    <property type="entry name" value="ABC_TRANSPORTER_2"/>
    <property type="match status" value="1"/>
</dbReference>
<dbReference type="GO" id="GO:0043190">
    <property type="term" value="C:ATP-binding cassette (ABC) transporter complex"/>
    <property type="evidence" value="ECO:0007669"/>
    <property type="project" value="InterPro"/>
</dbReference>
<dbReference type="Pfam" id="PF08402">
    <property type="entry name" value="TOBE_2"/>
    <property type="match status" value="1"/>
</dbReference>
<dbReference type="InterPro" id="IPR003439">
    <property type="entry name" value="ABC_transporter-like_ATP-bd"/>
</dbReference>
<evidence type="ECO:0000259" key="8">
    <source>
        <dbReference type="PROSITE" id="PS50893"/>
    </source>
</evidence>
<dbReference type="InterPro" id="IPR050093">
    <property type="entry name" value="ABC_SmlMolc_Importer"/>
</dbReference>
<evidence type="ECO:0000256" key="7">
    <source>
        <dbReference type="RuleBase" id="RU364083"/>
    </source>
</evidence>
<dbReference type="InterPro" id="IPR003593">
    <property type="entry name" value="AAA+_ATPase"/>
</dbReference>
<gene>
    <name evidence="7" type="primary">potA</name>
    <name evidence="9" type="ORF">BAVI_03669</name>
</gene>
<keyword evidence="2 7" id="KW-1003">Cell membrane</keyword>
<dbReference type="Proteomes" id="UP000018877">
    <property type="component" value="Unassembled WGS sequence"/>
</dbReference>
<dbReference type="PANTHER" id="PTHR42781:SF4">
    <property type="entry name" value="SPERMIDINE_PUTRESCINE IMPORT ATP-BINDING PROTEIN POTA"/>
    <property type="match status" value="1"/>
</dbReference>
<organism evidence="9 10">
    <name type="scientific">Neobacillus vireti LMG 21834</name>
    <dbReference type="NCBI Taxonomy" id="1131730"/>
    <lineage>
        <taxon>Bacteria</taxon>
        <taxon>Bacillati</taxon>
        <taxon>Bacillota</taxon>
        <taxon>Bacilli</taxon>
        <taxon>Bacillales</taxon>
        <taxon>Bacillaceae</taxon>
        <taxon>Neobacillus</taxon>
    </lineage>
</organism>
<keyword evidence="1 7" id="KW-0813">Transport</keyword>
<evidence type="ECO:0000313" key="9">
    <source>
        <dbReference type="EMBL" id="ETI70153.1"/>
    </source>
</evidence>
<dbReference type="SUPFAM" id="SSF52540">
    <property type="entry name" value="P-loop containing nucleoside triphosphate hydrolases"/>
    <property type="match status" value="1"/>
</dbReference>
<dbReference type="Gene3D" id="2.40.50.100">
    <property type="match status" value="1"/>
</dbReference>
<dbReference type="PROSITE" id="PS00211">
    <property type="entry name" value="ABC_TRANSPORTER_1"/>
    <property type="match status" value="1"/>
</dbReference>
<sequence>MTVTQVKINQVSKYFGDVLGVDNATIHIQEGEFFTLLGPSGCGKTTLLRTLAGFYRQEEGDIFFNDVCINDLPTHNRNIGMVFQSYAIFPHMTVFENVAYGLKARKVKKQDIQTRVMEALEMVELAHLKDRQPSNMSGGQQQRIALARAIVIHPGLLLMDEPLSNLDAKLRLKMRSDIRELQKRLNITTIYVTHDQEEALAVSDRIAVLKNGKIQQIGKPHEIYLTPKNQFVSNFIGSTNFLSGKTSSSSAGSMTDVEVQGIRFATKLVKQYEGNIIYSVRPEQIKVKREHNRYPGPFIKGRIREAVFLGEKVEYKVELAHSGDLIQVHEHAVPYHLLMSEGEQVELYLNPEESVIYSEGGEEALNDYGNSSKTN</sequence>
<dbReference type="EC" id="7.6.2.11" evidence="7"/>
<dbReference type="InterPro" id="IPR013611">
    <property type="entry name" value="Transp-assoc_OB_typ2"/>
</dbReference>
<evidence type="ECO:0000256" key="6">
    <source>
        <dbReference type="ARBA" id="ARBA00023136"/>
    </source>
</evidence>
<keyword evidence="3 7" id="KW-0547">Nucleotide-binding</keyword>
<comment type="similarity">
    <text evidence="7">Belongs to the ABC transporter superfamily. Spermidine/putrescine importer (TC 3.A.1.11.1) family.</text>
</comment>
<dbReference type="AlphaFoldDB" id="A0AB94IT60"/>
<keyword evidence="5 7" id="KW-1278">Translocase</keyword>
<dbReference type="NCBIfam" id="TIGR01187">
    <property type="entry name" value="potA"/>
    <property type="match status" value="1"/>
</dbReference>
<keyword evidence="10" id="KW-1185">Reference proteome</keyword>
<dbReference type="Pfam" id="PF00005">
    <property type="entry name" value="ABC_tran"/>
    <property type="match status" value="1"/>
</dbReference>
<comment type="catalytic activity">
    <reaction evidence="7">
        <text>ATP + H2O + polyamine-[polyamine-binding protein]Side 1 = ADP + phosphate + polyamineSide 2 + [polyamine-binding protein]Side 1.</text>
        <dbReference type="EC" id="7.6.2.11"/>
    </reaction>
</comment>
<evidence type="ECO:0000256" key="4">
    <source>
        <dbReference type="ARBA" id="ARBA00022840"/>
    </source>
</evidence>
<comment type="caution">
    <text evidence="9">The sequence shown here is derived from an EMBL/GenBank/DDBJ whole genome shotgun (WGS) entry which is preliminary data.</text>
</comment>
<dbReference type="PANTHER" id="PTHR42781">
    <property type="entry name" value="SPERMIDINE/PUTRESCINE IMPORT ATP-BINDING PROTEIN POTA"/>
    <property type="match status" value="1"/>
</dbReference>
<evidence type="ECO:0000256" key="1">
    <source>
        <dbReference type="ARBA" id="ARBA00022448"/>
    </source>
</evidence>
<keyword evidence="4 7" id="KW-0067">ATP-binding</keyword>
<reference evidence="9 10" key="1">
    <citation type="journal article" date="2014" name="Environ. Microbiol.">
        <title>The nitrate-ammonifying and nosZ-carrying bacterium Bacillus vireti is a potent source and sink for nitric and nitrous oxide under high nitrate conditions.</title>
        <authorList>
            <person name="Mania D."/>
            <person name="Heylen K."/>
            <person name="van Spanning R.J."/>
            <person name="Frostegard A."/>
        </authorList>
    </citation>
    <scope>NUCLEOTIDE SEQUENCE [LARGE SCALE GENOMIC DNA]</scope>
    <source>
        <strain evidence="9 10">LMG 21834</strain>
    </source>
</reference>
<name>A0AB94IT60_9BACI</name>